<evidence type="ECO:0008006" key="7">
    <source>
        <dbReference type="Google" id="ProtNLM"/>
    </source>
</evidence>
<dbReference type="RefSeq" id="WP_106041294.1">
    <property type="nucleotide sequence ID" value="NZ_CP027231.1"/>
</dbReference>
<accession>A0ABM6T823</accession>
<dbReference type="InterPro" id="IPR024930">
    <property type="entry name" value="Skp_dom_sf"/>
</dbReference>
<dbReference type="InterPro" id="IPR005632">
    <property type="entry name" value="Chaperone_Skp"/>
</dbReference>
<keyword evidence="3" id="KW-0175">Coiled coil</keyword>
<feature type="coiled-coil region" evidence="3">
    <location>
        <begin position="35"/>
        <end position="87"/>
    </location>
</feature>
<feature type="signal peptide" evidence="4">
    <location>
        <begin position="1"/>
        <end position="20"/>
    </location>
</feature>
<comment type="similarity">
    <text evidence="1">Belongs to the Skp family.</text>
</comment>
<protein>
    <recommendedName>
        <fullName evidence="7">Periplasmic chaperone for outer membrane proteins Skp</fullName>
    </recommendedName>
</protein>
<dbReference type="SMART" id="SM00935">
    <property type="entry name" value="OmpH"/>
    <property type="match status" value="1"/>
</dbReference>
<evidence type="ECO:0000256" key="1">
    <source>
        <dbReference type="ARBA" id="ARBA00009091"/>
    </source>
</evidence>
<dbReference type="PANTHER" id="PTHR35089">
    <property type="entry name" value="CHAPERONE PROTEIN SKP"/>
    <property type="match status" value="1"/>
</dbReference>
<name>A0ABM6T823_9BACE</name>
<dbReference type="Gene3D" id="3.30.910.20">
    <property type="entry name" value="Skp domain"/>
    <property type="match status" value="1"/>
</dbReference>
<evidence type="ECO:0000313" key="5">
    <source>
        <dbReference type="EMBL" id="AVM52995.1"/>
    </source>
</evidence>
<gene>
    <name evidence="5" type="ORF">C4H11_08640</name>
</gene>
<dbReference type="Proteomes" id="UP000238304">
    <property type="component" value="Chromosome"/>
</dbReference>
<sequence>MKKSLFILLMLFAVGAAANAQKFALIDMEYILRNIPAYERANEQLEQVSKQWQAEIEKMAEETKALYKNYQSQIASLSEAQRGKKEEEIVAREKSAAELRRKYFGPEGELSKKRESLLQPIQDKIYNAVKEIASQRGYAVVLDRASASSIIFASPNIDISNEVLAKLGYSN</sequence>
<feature type="chain" id="PRO_5045664745" description="Periplasmic chaperone for outer membrane proteins Skp" evidence="4">
    <location>
        <begin position="21"/>
        <end position="171"/>
    </location>
</feature>
<proteinExistence type="inferred from homology"/>
<dbReference type="Pfam" id="PF03938">
    <property type="entry name" value="OmpH"/>
    <property type="match status" value="1"/>
</dbReference>
<evidence type="ECO:0000256" key="2">
    <source>
        <dbReference type="ARBA" id="ARBA00022729"/>
    </source>
</evidence>
<keyword evidence="2 4" id="KW-0732">Signal</keyword>
<evidence type="ECO:0000256" key="4">
    <source>
        <dbReference type="SAM" id="SignalP"/>
    </source>
</evidence>
<dbReference type="SUPFAM" id="SSF111384">
    <property type="entry name" value="OmpH-like"/>
    <property type="match status" value="1"/>
</dbReference>
<keyword evidence="6" id="KW-1185">Reference proteome</keyword>
<reference evidence="5 6" key="1">
    <citation type="submission" date="2018-02" db="EMBL/GenBank/DDBJ databases">
        <authorList>
            <person name="Holder M.E."/>
            <person name="Ajami N.J."/>
            <person name="Petrosino J.F."/>
        </authorList>
    </citation>
    <scope>NUCLEOTIDE SEQUENCE [LARGE SCALE GENOMIC DNA]</scope>
    <source>
        <strain evidence="5 6">ATCC 33285</strain>
    </source>
</reference>
<dbReference type="EMBL" id="CP027231">
    <property type="protein sequence ID" value="AVM52995.1"/>
    <property type="molecule type" value="Genomic_DNA"/>
</dbReference>
<organism evidence="5 6">
    <name type="scientific">Bacteroides zoogleoformans</name>
    <dbReference type="NCBI Taxonomy" id="28119"/>
    <lineage>
        <taxon>Bacteria</taxon>
        <taxon>Pseudomonadati</taxon>
        <taxon>Bacteroidota</taxon>
        <taxon>Bacteroidia</taxon>
        <taxon>Bacteroidales</taxon>
        <taxon>Bacteroidaceae</taxon>
        <taxon>Bacteroides</taxon>
    </lineage>
</organism>
<evidence type="ECO:0000256" key="3">
    <source>
        <dbReference type="SAM" id="Coils"/>
    </source>
</evidence>
<evidence type="ECO:0000313" key="6">
    <source>
        <dbReference type="Proteomes" id="UP000238304"/>
    </source>
</evidence>
<dbReference type="PANTHER" id="PTHR35089:SF1">
    <property type="entry name" value="CHAPERONE PROTEIN SKP"/>
    <property type="match status" value="1"/>
</dbReference>